<gene>
    <name evidence="2" type="ORF">FRZ67_03175</name>
</gene>
<evidence type="ECO:0000313" key="3">
    <source>
        <dbReference type="Proteomes" id="UP000321533"/>
    </source>
</evidence>
<reference evidence="2 3" key="1">
    <citation type="journal article" date="2016" name="Int. J. Syst. Evol. Microbiol.">
        <title>Panacibacter ginsenosidivorans gen. nov., sp. nov., with ginsenoside converting activity isolated from soil of a ginseng field.</title>
        <authorList>
            <person name="Siddiqi M.Z."/>
            <person name="Muhammad Shafi S."/>
            <person name="Choi K.D."/>
            <person name="Im W.T."/>
        </authorList>
    </citation>
    <scope>NUCLEOTIDE SEQUENCE [LARGE SCALE GENOMIC DNA]</scope>
    <source>
        <strain evidence="2 3">Gsoil1550</strain>
    </source>
</reference>
<proteinExistence type="predicted"/>
<dbReference type="Proteomes" id="UP000321533">
    <property type="component" value="Chromosome"/>
</dbReference>
<dbReference type="OrthoDB" id="7062579at2"/>
<dbReference type="EMBL" id="CP042435">
    <property type="protein sequence ID" value="QEC66352.1"/>
    <property type="molecule type" value="Genomic_DNA"/>
</dbReference>
<evidence type="ECO:0000256" key="1">
    <source>
        <dbReference type="SAM" id="MobiDB-lite"/>
    </source>
</evidence>
<name>A0A5B8V569_9BACT</name>
<feature type="compositionally biased region" description="Basic and acidic residues" evidence="1">
    <location>
        <begin position="43"/>
        <end position="52"/>
    </location>
</feature>
<dbReference type="RefSeq" id="WP_147188152.1">
    <property type="nucleotide sequence ID" value="NZ_CP042435.1"/>
</dbReference>
<sequence>MSDSKIQVKVGIVEFSGEGNQDWLAKQLDKILDKVPELLKIEVGDSTNKDNQNKGGGSGSSNVGGAGTISGLSVLNIAGKLSNKSGSDLVIIAAAFLHFVEGKTSFTRDDISTAMKKATGVYKDNYLSNLTKYLTQLEKNSTLLKSGTTYSLNANKVNELNAILSK</sequence>
<organism evidence="2 3">
    <name type="scientific">Panacibacter ginsenosidivorans</name>
    <dbReference type="NCBI Taxonomy" id="1813871"/>
    <lineage>
        <taxon>Bacteria</taxon>
        <taxon>Pseudomonadati</taxon>
        <taxon>Bacteroidota</taxon>
        <taxon>Chitinophagia</taxon>
        <taxon>Chitinophagales</taxon>
        <taxon>Chitinophagaceae</taxon>
        <taxon>Panacibacter</taxon>
    </lineage>
</organism>
<protein>
    <submittedName>
        <fullName evidence="2">Uncharacterized protein</fullName>
    </submittedName>
</protein>
<feature type="region of interest" description="Disordered" evidence="1">
    <location>
        <begin position="43"/>
        <end position="62"/>
    </location>
</feature>
<dbReference type="AlphaFoldDB" id="A0A5B8V569"/>
<evidence type="ECO:0000313" key="2">
    <source>
        <dbReference type="EMBL" id="QEC66352.1"/>
    </source>
</evidence>
<accession>A0A5B8V569</accession>
<dbReference type="KEGG" id="pgin:FRZ67_03175"/>
<keyword evidence="3" id="KW-1185">Reference proteome</keyword>